<sequence length="264" mass="28448">MSPLHAAVDGLMRKIGRDVVMARFRNLDASDIEEKAKDDYVTVADRLSEEKLTEGLMAILPGSHVIGEEAVAADPQVVDRIAEGQAWIVDPIDGTGNYAAGRTPFAIMVALAEEGVVQAGWILDPVTRRMCHAALGEGAFVDNKRIMARETGAALPVAALATRYLPPDVREQVLSRGAGRLSEVEVPHCAGEQYPRVVLGENDLALFWRSKPWDHAPGSLFVEEAGGRVGRLDGSPYRVGDERTGLLAAASPRLWDETAALLFG</sequence>
<proteinExistence type="inferred from homology"/>
<dbReference type="InterPro" id="IPR000760">
    <property type="entry name" value="Inositol_monophosphatase-like"/>
</dbReference>
<gene>
    <name evidence="2" type="ORF">QGN17_06955</name>
</gene>
<dbReference type="RefSeq" id="WP_281043769.1">
    <property type="nucleotide sequence ID" value="NZ_JARYGZ010000001.1"/>
</dbReference>
<dbReference type="EMBL" id="JARYGZ010000001">
    <property type="protein sequence ID" value="MDH7638466.1"/>
    <property type="molecule type" value="Genomic_DNA"/>
</dbReference>
<accession>A0ABT6N254</accession>
<dbReference type="Proteomes" id="UP001160625">
    <property type="component" value="Unassembled WGS sequence"/>
</dbReference>
<evidence type="ECO:0000256" key="1">
    <source>
        <dbReference type="ARBA" id="ARBA00009759"/>
    </source>
</evidence>
<comment type="similarity">
    <text evidence="1">Belongs to the inositol monophosphatase superfamily.</text>
</comment>
<dbReference type="SUPFAM" id="SSF56655">
    <property type="entry name" value="Carbohydrate phosphatase"/>
    <property type="match status" value="1"/>
</dbReference>
<dbReference type="PANTHER" id="PTHR20854:SF4">
    <property type="entry name" value="INOSITOL-1-MONOPHOSPHATASE-RELATED"/>
    <property type="match status" value="1"/>
</dbReference>
<organism evidence="2 3">
    <name type="scientific">Sphingomonas oryzagri</name>
    <dbReference type="NCBI Taxonomy" id="3042314"/>
    <lineage>
        <taxon>Bacteria</taxon>
        <taxon>Pseudomonadati</taxon>
        <taxon>Pseudomonadota</taxon>
        <taxon>Alphaproteobacteria</taxon>
        <taxon>Sphingomonadales</taxon>
        <taxon>Sphingomonadaceae</taxon>
        <taxon>Sphingomonas</taxon>
    </lineage>
</organism>
<dbReference type="Pfam" id="PF00459">
    <property type="entry name" value="Inositol_P"/>
    <property type="match status" value="1"/>
</dbReference>
<reference evidence="2" key="1">
    <citation type="submission" date="2023-04" db="EMBL/GenBank/DDBJ databases">
        <title>Sphingomonas sp. MAHUQ-71 isolated from rice field.</title>
        <authorList>
            <person name="Huq M.A."/>
        </authorList>
    </citation>
    <scope>NUCLEOTIDE SEQUENCE</scope>
    <source>
        <strain evidence="2">MAHUQ-71</strain>
    </source>
</reference>
<dbReference type="PRINTS" id="PR00377">
    <property type="entry name" value="IMPHPHTASES"/>
</dbReference>
<comment type="caution">
    <text evidence="2">The sequence shown here is derived from an EMBL/GenBank/DDBJ whole genome shotgun (WGS) entry which is preliminary data.</text>
</comment>
<evidence type="ECO:0000313" key="3">
    <source>
        <dbReference type="Proteomes" id="UP001160625"/>
    </source>
</evidence>
<keyword evidence="3" id="KW-1185">Reference proteome</keyword>
<dbReference type="Gene3D" id="3.30.540.10">
    <property type="entry name" value="Fructose-1,6-Bisphosphatase, subunit A, domain 1"/>
    <property type="match status" value="1"/>
</dbReference>
<dbReference type="Gene3D" id="3.40.190.80">
    <property type="match status" value="1"/>
</dbReference>
<name>A0ABT6N254_9SPHN</name>
<protein>
    <submittedName>
        <fullName evidence="2">Inositol monophosphatase family protein</fullName>
    </submittedName>
</protein>
<evidence type="ECO:0000313" key="2">
    <source>
        <dbReference type="EMBL" id="MDH7638466.1"/>
    </source>
</evidence>
<dbReference type="PANTHER" id="PTHR20854">
    <property type="entry name" value="INOSITOL MONOPHOSPHATASE"/>
    <property type="match status" value="1"/>
</dbReference>